<keyword evidence="2" id="KW-1185">Reference proteome</keyword>
<proteinExistence type="predicted"/>
<comment type="caution">
    <text evidence="1">The sequence shown here is derived from an EMBL/GenBank/DDBJ whole genome shotgun (WGS) entry which is preliminary data.</text>
</comment>
<evidence type="ECO:0000313" key="2">
    <source>
        <dbReference type="Proteomes" id="UP000053718"/>
    </source>
</evidence>
<dbReference type="OrthoDB" id="3235173at2"/>
<dbReference type="eggNOG" id="COG5340">
    <property type="taxonomic scope" value="Bacteria"/>
</dbReference>
<dbReference type="RefSeq" id="WP_034733360.1">
    <property type="nucleotide sequence ID" value="NZ_JPIN01000011.1"/>
</dbReference>
<dbReference type="InterPro" id="IPR059220">
    <property type="entry name" value="AbiEi"/>
</dbReference>
<dbReference type="AlphaFoldDB" id="A0A094L0U5"/>
<dbReference type="STRING" id="1517416.IDAT_10350"/>
<dbReference type="NCBIfam" id="NF047376">
    <property type="entry name" value="TAA_AbiEi"/>
    <property type="match status" value="1"/>
</dbReference>
<dbReference type="Proteomes" id="UP000053718">
    <property type="component" value="Unassembled WGS sequence"/>
</dbReference>
<accession>A0A094L0U5</accession>
<gene>
    <name evidence="1" type="ORF">IDAT_10350</name>
</gene>
<name>A0A094L0U5_9GAMM</name>
<sequence length="179" mass="20150">MKQLDAIKKLTEFDKKGRCVFALSDLRKIFHEDSETTLRAGLNRLIKDEILVRASNGVFVYQQARSLGSHTLEFIARTLRRGEYNYVSLESALSEYGVISQIPIDRLTVMTTGRSGEFKTPFGTIEFTHTKRSIIDILDNTADAGRPLLLATLNAALRDLKQVGRNLHLIDQEVVNEIG</sequence>
<reference evidence="1 2" key="1">
    <citation type="submission" date="2014-06" db="EMBL/GenBank/DDBJ databases">
        <title>Draft genome sequence of Idiomarina sp. MCCC 1A10513.</title>
        <authorList>
            <person name="Du J."/>
            <person name="Lai Q."/>
            <person name="Shao Z."/>
        </authorList>
    </citation>
    <scope>NUCLEOTIDE SEQUENCE [LARGE SCALE GENOMIC DNA]</scope>
    <source>
        <strain evidence="1 2">MCCC 1A10513</strain>
    </source>
</reference>
<evidence type="ECO:0000313" key="1">
    <source>
        <dbReference type="EMBL" id="KFZ28223.1"/>
    </source>
</evidence>
<organism evidence="1 2">
    <name type="scientific">Pseudidiomarina atlantica</name>
    <dbReference type="NCBI Taxonomy" id="1517416"/>
    <lineage>
        <taxon>Bacteria</taxon>
        <taxon>Pseudomonadati</taxon>
        <taxon>Pseudomonadota</taxon>
        <taxon>Gammaproteobacteria</taxon>
        <taxon>Alteromonadales</taxon>
        <taxon>Idiomarinaceae</taxon>
        <taxon>Pseudidiomarina</taxon>
    </lineage>
</organism>
<dbReference type="EMBL" id="JPIN01000011">
    <property type="protein sequence ID" value="KFZ28223.1"/>
    <property type="molecule type" value="Genomic_DNA"/>
</dbReference>
<protein>
    <submittedName>
        <fullName evidence="1">Uncharacterized protein</fullName>
    </submittedName>
</protein>